<keyword evidence="5" id="KW-1185">Reference proteome</keyword>
<dbReference type="PANTHER" id="PTHR15491">
    <property type="match status" value="1"/>
</dbReference>
<feature type="compositionally biased region" description="Basic and acidic residues" evidence="1">
    <location>
        <begin position="93"/>
        <end position="102"/>
    </location>
</feature>
<comment type="caution">
    <text evidence="4">The sequence shown here is derived from an EMBL/GenBank/DDBJ whole genome shotgun (WGS) entry which is preliminary data.</text>
</comment>
<feature type="compositionally biased region" description="Basic residues" evidence="1">
    <location>
        <begin position="677"/>
        <end position="691"/>
    </location>
</feature>
<dbReference type="InterPro" id="IPR056345">
    <property type="entry name" value="Znf-C2H2_CIZ1"/>
</dbReference>
<feature type="compositionally biased region" description="Basic and acidic residues" evidence="1">
    <location>
        <begin position="142"/>
        <end position="159"/>
    </location>
</feature>
<feature type="compositionally biased region" description="Acidic residues" evidence="1">
    <location>
        <begin position="167"/>
        <end position="191"/>
    </location>
</feature>
<dbReference type="SUPFAM" id="SSF57667">
    <property type="entry name" value="beta-beta-alpha zinc fingers"/>
    <property type="match status" value="1"/>
</dbReference>
<accession>A0AAQ4DG57</accession>
<keyword evidence="2" id="KW-0732">Signal</keyword>
<feature type="compositionally biased region" description="Basic and acidic residues" evidence="1">
    <location>
        <begin position="472"/>
        <end position="503"/>
    </location>
</feature>
<protein>
    <recommendedName>
        <fullName evidence="3">CIZ1 C2H2-type zinc finger domain-containing protein</fullName>
    </recommendedName>
</protein>
<feature type="compositionally biased region" description="Low complexity" evidence="1">
    <location>
        <begin position="250"/>
        <end position="268"/>
    </location>
</feature>
<dbReference type="InterPro" id="IPR026811">
    <property type="entry name" value="CIZ1"/>
</dbReference>
<evidence type="ECO:0000313" key="4">
    <source>
        <dbReference type="EMBL" id="KAK8761447.1"/>
    </source>
</evidence>
<dbReference type="InterPro" id="IPR036236">
    <property type="entry name" value="Znf_C2H2_sf"/>
</dbReference>
<organism evidence="4 5">
    <name type="scientific">Amblyomma americanum</name>
    <name type="common">Lone star tick</name>
    <dbReference type="NCBI Taxonomy" id="6943"/>
    <lineage>
        <taxon>Eukaryota</taxon>
        <taxon>Metazoa</taxon>
        <taxon>Ecdysozoa</taxon>
        <taxon>Arthropoda</taxon>
        <taxon>Chelicerata</taxon>
        <taxon>Arachnida</taxon>
        <taxon>Acari</taxon>
        <taxon>Parasitiformes</taxon>
        <taxon>Ixodida</taxon>
        <taxon>Ixodoidea</taxon>
        <taxon>Ixodidae</taxon>
        <taxon>Amblyomminae</taxon>
        <taxon>Amblyomma</taxon>
    </lineage>
</organism>
<feature type="compositionally biased region" description="Basic and acidic residues" evidence="1">
    <location>
        <begin position="120"/>
        <end position="133"/>
    </location>
</feature>
<dbReference type="GO" id="GO:0005634">
    <property type="term" value="C:nucleus"/>
    <property type="evidence" value="ECO:0007669"/>
    <property type="project" value="TreeGrafter"/>
</dbReference>
<feature type="compositionally biased region" description="Basic and acidic residues" evidence="1">
    <location>
        <begin position="421"/>
        <end position="437"/>
    </location>
</feature>
<proteinExistence type="predicted"/>
<feature type="region of interest" description="Disordered" evidence="1">
    <location>
        <begin position="80"/>
        <end position="304"/>
    </location>
</feature>
<evidence type="ECO:0000313" key="5">
    <source>
        <dbReference type="Proteomes" id="UP001321473"/>
    </source>
</evidence>
<evidence type="ECO:0000256" key="2">
    <source>
        <dbReference type="SAM" id="SignalP"/>
    </source>
</evidence>
<feature type="chain" id="PRO_5043014976" description="CIZ1 C2H2-type zinc finger domain-containing protein" evidence="2">
    <location>
        <begin position="22"/>
        <end position="691"/>
    </location>
</feature>
<dbReference type="PANTHER" id="PTHR15491:SF9">
    <property type="entry name" value="CIP1-INTERACTING ZINC FINGER PROTEIN"/>
    <property type="match status" value="1"/>
</dbReference>
<feature type="region of interest" description="Disordered" evidence="1">
    <location>
        <begin position="419"/>
        <end position="691"/>
    </location>
</feature>
<feature type="compositionally biased region" description="Low complexity" evidence="1">
    <location>
        <begin position="605"/>
        <end position="668"/>
    </location>
</feature>
<feature type="compositionally biased region" description="Basic and acidic residues" evidence="1">
    <location>
        <begin position="283"/>
        <end position="297"/>
    </location>
</feature>
<dbReference type="Proteomes" id="UP001321473">
    <property type="component" value="Unassembled WGS sequence"/>
</dbReference>
<dbReference type="AlphaFoldDB" id="A0AAQ4DG57"/>
<dbReference type="Pfam" id="PF23330">
    <property type="entry name" value="zf-C2H2_14"/>
    <property type="match status" value="1"/>
</dbReference>
<reference evidence="4 5" key="1">
    <citation type="journal article" date="2023" name="Arcadia Sci">
        <title>De novo assembly of a long-read Amblyomma americanum tick genome.</title>
        <authorList>
            <person name="Chou S."/>
            <person name="Poskanzer K.E."/>
            <person name="Rollins M."/>
            <person name="Thuy-Boun P.S."/>
        </authorList>
    </citation>
    <scope>NUCLEOTIDE SEQUENCE [LARGE SCALE GENOMIC DNA]</scope>
    <source>
        <strain evidence="4">F_SG_1</strain>
        <tissue evidence="4">Salivary glands</tissue>
    </source>
</reference>
<feature type="compositionally biased region" description="Low complexity" evidence="1">
    <location>
        <begin position="575"/>
        <end position="596"/>
    </location>
</feature>
<feature type="signal peptide" evidence="2">
    <location>
        <begin position="1"/>
        <end position="21"/>
    </location>
</feature>
<feature type="compositionally biased region" description="Basic and acidic residues" evidence="1">
    <location>
        <begin position="234"/>
        <end position="247"/>
    </location>
</feature>
<feature type="compositionally biased region" description="Basic and acidic residues" evidence="1">
    <location>
        <begin position="511"/>
        <end position="528"/>
    </location>
</feature>
<feature type="domain" description="CIZ1 C2H2-type zinc finger" evidence="3">
    <location>
        <begin position="307"/>
        <end position="331"/>
    </location>
</feature>
<name>A0AAQ4DG57_AMBAM</name>
<evidence type="ECO:0000259" key="3">
    <source>
        <dbReference type="Pfam" id="PF23330"/>
    </source>
</evidence>
<feature type="compositionally biased region" description="Basic and acidic residues" evidence="1">
    <location>
        <begin position="192"/>
        <end position="208"/>
    </location>
</feature>
<evidence type="ECO:0000256" key="1">
    <source>
        <dbReference type="SAM" id="MobiDB-lite"/>
    </source>
</evidence>
<gene>
    <name evidence="4" type="ORF">V5799_027291</name>
</gene>
<dbReference type="EMBL" id="JARKHS020031162">
    <property type="protein sequence ID" value="KAK8761447.1"/>
    <property type="molecule type" value="Genomic_DNA"/>
</dbReference>
<sequence length="691" mass="73798">MTTIAHLCAVPVIAFLWSVASEHNGIMSRRSAPDSPWQNGMPPFGLCQQQFNPMMNCGPMWAQPSLPFMGGSMAPGSMMRFGGNVSSRSNFRRNYDQPDRYRPRQGYGELYGNRQGTFGRGDRKRPPPGDRSRSPVAKRAAPRRDGGRKAEQDRMKQQENDEQATAQEEETTGTQDDELYDPAEPTQEDADGAGKSEGTEDESAKATEETCVVDGEGQGGADGGDAVPMDESGDTERNDAAEDKEGLGKTGSKPASKPAKPAGSATKASEPKSPNRGQPAGKSADKKDGSARQDQGSKKSGTKGKGWCTVCEVHFDGSFLDHRRNEDHKVKRDEKYPKCHPCSMGFNNRMQYEQHCAGDFHRKNVEVLDNEVDETAGPLGEEYLEEVSAYFCTLCKLLLKAELKSHHCCTQGHYRRHRDIKRKEEAAAKAKSGKEKQTEEEEEDVSQMAFTVTDEIFSDEESKAATDAAADAAKEPKQDKPAEGSHEVEPQKEGPPDTVKEEPPVVEEQEELKAEVKLEPLEDEHSAEDGAALEGKQGAESDAGTAVASGEVELKVGNVPDTNGCKNLEEEVEEQQQPVVANSGPAAASKAAVPKLPKVPPKSAPTPKAAAMTPKPAGAATKAPAPKTGTAVSSSAATSAPAVPTTTATAPVKKPPAVAGSQGPAAAAGGRGGMVRGRGRGMPKAVRARKR</sequence>